<evidence type="ECO:0000256" key="2">
    <source>
        <dbReference type="ARBA" id="ARBA00022448"/>
    </source>
</evidence>
<keyword evidence="5 7" id="KW-1133">Transmembrane helix</keyword>
<dbReference type="EMBL" id="QXQA01000002">
    <property type="protein sequence ID" value="RIX59204.1"/>
    <property type="molecule type" value="Genomic_DNA"/>
</dbReference>
<dbReference type="GO" id="GO:0005886">
    <property type="term" value="C:plasma membrane"/>
    <property type="evidence" value="ECO:0007669"/>
    <property type="project" value="UniProtKB-SubCell"/>
</dbReference>
<feature type="transmembrane region" description="Helical" evidence="7">
    <location>
        <begin position="12"/>
        <end position="37"/>
    </location>
</feature>
<dbReference type="PANTHER" id="PTHR43227:SF11">
    <property type="entry name" value="BLL4140 PROTEIN"/>
    <property type="match status" value="1"/>
</dbReference>
<dbReference type="SUPFAM" id="SSF161098">
    <property type="entry name" value="MetI-like"/>
    <property type="match status" value="1"/>
</dbReference>
<dbReference type="OrthoDB" id="9785836at2"/>
<protein>
    <submittedName>
        <fullName evidence="9">Sugar ABC transporter permease</fullName>
    </submittedName>
</protein>
<accession>A0A3A1VFW6</accession>
<feature type="transmembrane region" description="Helical" evidence="7">
    <location>
        <begin position="70"/>
        <end position="96"/>
    </location>
</feature>
<dbReference type="InterPro" id="IPR000515">
    <property type="entry name" value="MetI-like"/>
</dbReference>
<keyword evidence="3" id="KW-1003">Cell membrane</keyword>
<keyword evidence="2 7" id="KW-0813">Transport</keyword>
<dbReference type="InterPro" id="IPR035906">
    <property type="entry name" value="MetI-like_sf"/>
</dbReference>
<evidence type="ECO:0000256" key="6">
    <source>
        <dbReference type="ARBA" id="ARBA00023136"/>
    </source>
</evidence>
<feature type="transmembrane region" description="Helical" evidence="7">
    <location>
        <begin position="212"/>
        <end position="233"/>
    </location>
</feature>
<evidence type="ECO:0000256" key="4">
    <source>
        <dbReference type="ARBA" id="ARBA00022692"/>
    </source>
</evidence>
<dbReference type="RefSeq" id="WP_119598036.1">
    <property type="nucleotide sequence ID" value="NZ_QXQA01000002.1"/>
</dbReference>
<keyword evidence="4 7" id="KW-0812">Transmembrane</keyword>
<evidence type="ECO:0000259" key="8">
    <source>
        <dbReference type="PROSITE" id="PS50928"/>
    </source>
</evidence>
<dbReference type="GO" id="GO:0055085">
    <property type="term" value="P:transmembrane transport"/>
    <property type="evidence" value="ECO:0007669"/>
    <property type="project" value="InterPro"/>
</dbReference>
<reference evidence="9 10" key="1">
    <citation type="submission" date="2018-09" db="EMBL/GenBank/DDBJ databases">
        <title>Paenibacillus aracenensis nov. sp. isolated from a cave in southern Spain.</title>
        <authorList>
            <person name="Jurado V."/>
            <person name="Gutierrez-Patricio S."/>
            <person name="Gonzalez-Pimentel J.L."/>
            <person name="Miller A.Z."/>
            <person name="Laiz L."/>
            <person name="Saiz-Jimenez C."/>
        </authorList>
    </citation>
    <scope>NUCLEOTIDE SEQUENCE [LARGE SCALE GENOMIC DNA]</scope>
    <source>
        <strain evidence="9 10">DSM 22867</strain>
    </source>
</reference>
<feature type="domain" description="ABC transmembrane type-1" evidence="8">
    <location>
        <begin position="71"/>
        <end position="286"/>
    </location>
</feature>
<dbReference type="AlphaFoldDB" id="A0A3A1VFW6"/>
<dbReference type="CDD" id="cd06261">
    <property type="entry name" value="TM_PBP2"/>
    <property type="match status" value="1"/>
</dbReference>
<dbReference type="PROSITE" id="PS50928">
    <property type="entry name" value="ABC_TM1"/>
    <property type="match status" value="1"/>
</dbReference>
<evidence type="ECO:0000313" key="9">
    <source>
        <dbReference type="EMBL" id="RIX59204.1"/>
    </source>
</evidence>
<dbReference type="Pfam" id="PF00528">
    <property type="entry name" value="BPD_transp_1"/>
    <property type="match status" value="1"/>
</dbReference>
<keyword evidence="6 7" id="KW-0472">Membrane</keyword>
<dbReference type="InterPro" id="IPR050809">
    <property type="entry name" value="UgpAE/MalFG_permease"/>
</dbReference>
<evidence type="ECO:0000256" key="7">
    <source>
        <dbReference type="RuleBase" id="RU363032"/>
    </source>
</evidence>
<sequence>MGGKWRRELPLHFMILPGLLFIAIFSYVPMAGIVIAFQKFIPAKGLFGDQKWVGWDNFNYVMDLPSFSQVFWNTLSIASMKLVLGLIVPIIFAILLNELKNEMVKRSIQTAIYLPYFLSWVVLGGILIDLLSPSGGIVNGLLTSLGLEPVFFLGDNNWFPATLVGSDIWKNFGYGTIVYLAAITGIDPGLYEAATIDGANRWKKAWHITLPGMRMVIVLLSVLSLGQLLNAGFDQVFNLYSPQVYESGDILDTFVYRIGLLDAQYGVATAVGFFKSIVSFVLIAGSYFFAYRFARYRIF</sequence>
<evidence type="ECO:0000256" key="3">
    <source>
        <dbReference type="ARBA" id="ARBA00022475"/>
    </source>
</evidence>
<gene>
    <name evidence="9" type="ORF">D3P08_03335</name>
</gene>
<organism evidence="9 10">
    <name type="scientific">Paenibacillus nanensis</name>
    <dbReference type="NCBI Taxonomy" id="393251"/>
    <lineage>
        <taxon>Bacteria</taxon>
        <taxon>Bacillati</taxon>
        <taxon>Bacillota</taxon>
        <taxon>Bacilli</taxon>
        <taxon>Bacillales</taxon>
        <taxon>Paenibacillaceae</taxon>
        <taxon>Paenibacillus</taxon>
    </lineage>
</organism>
<evidence type="ECO:0000313" key="10">
    <source>
        <dbReference type="Proteomes" id="UP000266482"/>
    </source>
</evidence>
<comment type="caution">
    <text evidence="9">The sequence shown here is derived from an EMBL/GenBank/DDBJ whole genome shotgun (WGS) entry which is preliminary data.</text>
</comment>
<comment type="similarity">
    <text evidence="7">Belongs to the binding-protein-dependent transport system permease family.</text>
</comment>
<evidence type="ECO:0000256" key="5">
    <source>
        <dbReference type="ARBA" id="ARBA00022989"/>
    </source>
</evidence>
<feature type="transmembrane region" description="Helical" evidence="7">
    <location>
        <begin position="265"/>
        <end position="290"/>
    </location>
</feature>
<feature type="transmembrane region" description="Helical" evidence="7">
    <location>
        <begin position="108"/>
        <end position="128"/>
    </location>
</feature>
<dbReference type="Proteomes" id="UP000266482">
    <property type="component" value="Unassembled WGS sequence"/>
</dbReference>
<feature type="transmembrane region" description="Helical" evidence="7">
    <location>
        <begin position="172"/>
        <end position="191"/>
    </location>
</feature>
<comment type="subcellular location">
    <subcellularLocation>
        <location evidence="1 7">Cell membrane</location>
        <topology evidence="1 7">Multi-pass membrane protein</topology>
    </subcellularLocation>
</comment>
<evidence type="ECO:0000256" key="1">
    <source>
        <dbReference type="ARBA" id="ARBA00004651"/>
    </source>
</evidence>
<dbReference type="Gene3D" id="1.10.3720.10">
    <property type="entry name" value="MetI-like"/>
    <property type="match status" value="1"/>
</dbReference>
<dbReference type="PANTHER" id="PTHR43227">
    <property type="entry name" value="BLL4140 PROTEIN"/>
    <property type="match status" value="1"/>
</dbReference>
<proteinExistence type="inferred from homology"/>
<keyword evidence="10" id="KW-1185">Reference proteome</keyword>
<name>A0A3A1VFW6_9BACL</name>